<protein>
    <submittedName>
        <fullName evidence="1">Uncharacterized protein</fullName>
    </submittedName>
</protein>
<dbReference type="EMBL" id="RCHU02000006">
    <property type="protein sequence ID" value="KAL3587187.1"/>
    <property type="molecule type" value="Genomic_DNA"/>
</dbReference>
<dbReference type="Proteomes" id="UP000309997">
    <property type="component" value="Unassembled WGS sequence"/>
</dbReference>
<evidence type="ECO:0000313" key="1">
    <source>
        <dbReference type="EMBL" id="KAL3587187.1"/>
    </source>
</evidence>
<proteinExistence type="predicted"/>
<sequence>MPSATILLHFLFSLFVFVLDLKNIQEVAQSRDTLLDIERNEAEELTGRVQTLESALREKESQLNMLEGGEGLGRPSNPASEIVEVKPSNLKGCILRFACFYAGNSVWISLSRVLSLTPASNFCVFLAVLDEQTTYVPGFKSLAKSRIAPKFTRPVPDMIDGLW</sequence>
<gene>
    <name evidence="1" type="ORF">D5086_014054</name>
</gene>
<name>A0ACC4C816_POPAL</name>
<comment type="caution">
    <text evidence="1">The sequence shown here is derived from an EMBL/GenBank/DDBJ whole genome shotgun (WGS) entry which is preliminary data.</text>
</comment>
<evidence type="ECO:0000313" key="2">
    <source>
        <dbReference type="Proteomes" id="UP000309997"/>
    </source>
</evidence>
<keyword evidence="2" id="KW-1185">Reference proteome</keyword>
<accession>A0ACC4C816</accession>
<reference evidence="1 2" key="1">
    <citation type="journal article" date="2024" name="Plant Biotechnol. J.">
        <title>Genome and CRISPR/Cas9 system of a widespread forest tree (Populus alba) in the world.</title>
        <authorList>
            <person name="Liu Y.J."/>
            <person name="Jiang P.F."/>
            <person name="Han X.M."/>
            <person name="Li X.Y."/>
            <person name="Wang H.M."/>
            <person name="Wang Y.J."/>
            <person name="Wang X.X."/>
            <person name="Zeng Q.Y."/>
        </authorList>
    </citation>
    <scope>NUCLEOTIDE SEQUENCE [LARGE SCALE GENOMIC DNA]</scope>
    <source>
        <strain evidence="2">cv. PAL-ZL1</strain>
    </source>
</reference>
<organism evidence="1 2">
    <name type="scientific">Populus alba</name>
    <name type="common">White poplar</name>
    <dbReference type="NCBI Taxonomy" id="43335"/>
    <lineage>
        <taxon>Eukaryota</taxon>
        <taxon>Viridiplantae</taxon>
        <taxon>Streptophyta</taxon>
        <taxon>Embryophyta</taxon>
        <taxon>Tracheophyta</taxon>
        <taxon>Spermatophyta</taxon>
        <taxon>Magnoliopsida</taxon>
        <taxon>eudicotyledons</taxon>
        <taxon>Gunneridae</taxon>
        <taxon>Pentapetalae</taxon>
        <taxon>rosids</taxon>
        <taxon>fabids</taxon>
        <taxon>Malpighiales</taxon>
        <taxon>Salicaceae</taxon>
        <taxon>Saliceae</taxon>
        <taxon>Populus</taxon>
    </lineage>
</organism>